<dbReference type="GO" id="GO:0003677">
    <property type="term" value="F:DNA binding"/>
    <property type="evidence" value="ECO:0007669"/>
    <property type="project" value="InterPro"/>
</dbReference>
<comment type="caution">
    <text evidence="4">The sequence shown here is derived from an EMBL/GenBank/DDBJ whole genome shotgun (WGS) entry which is preliminary data.</text>
</comment>
<accession>A0A0C9Q8U3</accession>
<dbReference type="InterPro" id="IPR018656">
    <property type="entry name" value="DUF2087"/>
</dbReference>
<organism evidence="4 5">
    <name type="scientific">Lacticaseibacillus paracasei NRIC 0644</name>
    <dbReference type="NCBI Taxonomy" id="1435038"/>
    <lineage>
        <taxon>Bacteria</taxon>
        <taxon>Bacillati</taxon>
        <taxon>Bacillota</taxon>
        <taxon>Bacilli</taxon>
        <taxon>Lactobacillales</taxon>
        <taxon>Lactobacillaceae</taxon>
        <taxon>Lacticaseibacillus</taxon>
    </lineage>
</organism>
<sequence length="233" mass="27010">MDPSSLTTAELVQGYHQLGDLLRCNYCQADFTDRQQVTSHLERQHGGPLSALLNLASKYNTLTPKQRELLRAFSQPLKDKDIANLLQISASTVRHQKFTFREKAKQAQLYLAQYEAVFGATPTDTMLPMPPTAISNDTRFKITEKEYRKLTQQYFDFSAPHLTLTRLPKGQKKVIALLYRIRAEFSFGTEYPQTAVDAKLKTIYFDYVTLRRYLIDYGFLARTADNRTYWRIF</sequence>
<proteinExistence type="predicted"/>
<dbReference type="SUPFAM" id="SSF46894">
    <property type="entry name" value="C-terminal effector domain of the bipartite response regulators"/>
    <property type="match status" value="1"/>
</dbReference>
<evidence type="ECO:0000313" key="5">
    <source>
        <dbReference type="Proteomes" id="UP000032552"/>
    </source>
</evidence>
<dbReference type="GO" id="GO:0006355">
    <property type="term" value="P:regulation of DNA-templated transcription"/>
    <property type="evidence" value="ECO:0007669"/>
    <property type="project" value="InterPro"/>
</dbReference>
<dbReference type="RefSeq" id="WP_045625547.1">
    <property type="nucleotide sequence ID" value="NZ_BAYM01000061.1"/>
</dbReference>
<dbReference type="Gene3D" id="1.10.10.10">
    <property type="entry name" value="Winged helix-like DNA-binding domain superfamily/Winged helix DNA-binding domain"/>
    <property type="match status" value="1"/>
</dbReference>
<gene>
    <name evidence="4" type="ORF">LC0644_0856</name>
</gene>
<dbReference type="Proteomes" id="UP000032552">
    <property type="component" value="Unassembled WGS sequence"/>
</dbReference>
<keyword evidence="1" id="KW-0805">Transcription regulation</keyword>
<dbReference type="EMBL" id="BAYM01000061">
    <property type="protein sequence ID" value="GAN36267.1"/>
    <property type="molecule type" value="Genomic_DNA"/>
</dbReference>
<evidence type="ECO:0000256" key="2">
    <source>
        <dbReference type="ARBA" id="ARBA00023163"/>
    </source>
</evidence>
<dbReference type="InterPro" id="IPR036388">
    <property type="entry name" value="WH-like_DNA-bd_sf"/>
</dbReference>
<dbReference type="AlphaFoldDB" id="A0A0C9Q8U3"/>
<evidence type="ECO:0000259" key="3">
    <source>
        <dbReference type="PROSITE" id="PS00028"/>
    </source>
</evidence>
<keyword evidence="2" id="KW-0804">Transcription</keyword>
<name>A0A0C9Q8U3_LACPA</name>
<evidence type="ECO:0000313" key="4">
    <source>
        <dbReference type="EMBL" id="GAN36267.1"/>
    </source>
</evidence>
<evidence type="ECO:0000256" key="1">
    <source>
        <dbReference type="ARBA" id="ARBA00023015"/>
    </source>
</evidence>
<reference evidence="5" key="1">
    <citation type="submission" date="2014-05" db="EMBL/GenBank/DDBJ databases">
        <title>Whole genome sequencing of Lactobacillus casei NRIC0644.</title>
        <authorList>
            <person name="Atarashi H."/>
            <person name="Yoshida Y."/>
            <person name="Fujimura S."/>
            <person name="Tanaka N."/>
            <person name="Shiwa Y."/>
            <person name="Yoshikawa H."/>
            <person name="Okada S."/>
            <person name="Nakagawa J."/>
        </authorList>
    </citation>
    <scope>NUCLEOTIDE SEQUENCE [LARGE SCALE GENOMIC DNA]</scope>
    <source>
        <strain evidence="5">NRIC0644</strain>
    </source>
</reference>
<feature type="domain" description="C2H2-type" evidence="3">
    <location>
        <begin position="24"/>
        <end position="45"/>
    </location>
</feature>
<dbReference type="InterPro" id="IPR016032">
    <property type="entry name" value="Sig_transdc_resp-reg_C-effctor"/>
</dbReference>
<dbReference type="Pfam" id="PF09860">
    <property type="entry name" value="DUF2087"/>
    <property type="match status" value="1"/>
</dbReference>
<dbReference type="PROSITE" id="PS00028">
    <property type="entry name" value="ZINC_FINGER_C2H2_1"/>
    <property type="match status" value="1"/>
</dbReference>
<protein>
    <recommendedName>
        <fullName evidence="3">C2H2-type domain-containing protein</fullName>
    </recommendedName>
</protein>
<dbReference type="InterPro" id="IPR013087">
    <property type="entry name" value="Znf_C2H2_type"/>
</dbReference>